<evidence type="ECO:0000256" key="1">
    <source>
        <dbReference type="ARBA" id="ARBA00005564"/>
    </source>
</evidence>
<keyword evidence="4" id="KW-1185">Reference proteome</keyword>
<keyword evidence="2" id="KW-0313">Glucose metabolism</keyword>
<dbReference type="InterPro" id="IPR015943">
    <property type="entry name" value="WD40/YVTN_repeat-like_dom_sf"/>
</dbReference>
<dbReference type="PANTHER" id="PTHR30344">
    <property type="entry name" value="6-PHOSPHOGLUCONOLACTONASE-RELATED"/>
    <property type="match status" value="1"/>
</dbReference>
<comment type="caution">
    <text evidence="3">The sequence shown here is derived from an EMBL/GenBank/DDBJ whole genome shotgun (WGS) entry which is preliminary data.</text>
</comment>
<sequence>MAIIALPWSVGTDAKPGKPVDVPGTTSAELTYVGTQEQDIRALRFDAATGTLTTIGPVENGLSSTWLVTHPSLPVVYSVDDHTASEGSITAFAVNRRSGALAGLNAQATRAKGTTYLWFDKPSMTLLATNYGSGSVSSYRVNGDGSVGLRISTVTETGSGPNKRQQSAHAHSVAIDPSGHYALVPDLGADRVFIYPFDRATRTLSSSRDDPAGSFTAPPGSGPRHLAFGTNGVFVYLLTELTAQVFVLRWDAAQGRLTPVQSLPISSGEFKGPKSGAEVAVGHDGRFVYVADRGESTLVAYRVDPGSGTLSFVQRVPSGGERPWDFEIDSSGKWMLVANQRSNTMNVFGIDPASGRITDTGRSVAIPHPVSITFVR</sequence>
<name>A0ABT3ZI67_9BURK</name>
<gene>
    <name evidence="3" type="ORF">OVY01_02875</name>
</gene>
<keyword evidence="2" id="KW-0119">Carbohydrate metabolism</keyword>
<dbReference type="InterPro" id="IPR011048">
    <property type="entry name" value="Haem_d1_sf"/>
</dbReference>
<protein>
    <submittedName>
        <fullName evidence="3">Lactonase family protein</fullName>
    </submittedName>
</protein>
<proteinExistence type="inferred from homology"/>
<dbReference type="EMBL" id="JAPMXC010000001">
    <property type="protein sequence ID" value="MCY0386206.1"/>
    <property type="molecule type" value="Genomic_DNA"/>
</dbReference>
<evidence type="ECO:0000256" key="2">
    <source>
        <dbReference type="ARBA" id="ARBA00022526"/>
    </source>
</evidence>
<dbReference type="Proteomes" id="UP001082899">
    <property type="component" value="Unassembled WGS sequence"/>
</dbReference>
<evidence type="ECO:0000313" key="4">
    <source>
        <dbReference type="Proteomes" id="UP001082899"/>
    </source>
</evidence>
<dbReference type="InterPro" id="IPR019405">
    <property type="entry name" value="Lactonase_7-beta_prop"/>
</dbReference>
<comment type="similarity">
    <text evidence="1">Belongs to the cycloisomerase 2 family.</text>
</comment>
<dbReference type="InterPro" id="IPR050282">
    <property type="entry name" value="Cycloisomerase_2"/>
</dbReference>
<dbReference type="SUPFAM" id="SSF51004">
    <property type="entry name" value="C-terminal (heme d1) domain of cytochrome cd1-nitrite reductase"/>
    <property type="match status" value="1"/>
</dbReference>
<evidence type="ECO:0000313" key="3">
    <source>
        <dbReference type="EMBL" id="MCY0386206.1"/>
    </source>
</evidence>
<organism evidence="3 4">
    <name type="scientific">Robbsia betulipollinis</name>
    <dbReference type="NCBI Taxonomy" id="2981849"/>
    <lineage>
        <taxon>Bacteria</taxon>
        <taxon>Pseudomonadati</taxon>
        <taxon>Pseudomonadota</taxon>
        <taxon>Betaproteobacteria</taxon>
        <taxon>Burkholderiales</taxon>
        <taxon>Burkholderiaceae</taxon>
        <taxon>Robbsia</taxon>
    </lineage>
</organism>
<accession>A0ABT3ZI67</accession>
<dbReference type="Gene3D" id="2.130.10.10">
    <property type="entry name" value="YVTN repeat-like/Quinoprotein amine dehydrogenase"/>
    <property type="match status" value="1"/>
</dbReference>
<dbReference type="Pfam" id="PF10282">
    <property type="entry name" value="Lactonase"/>
    <property type="match status" value="1"/>
</dbReference>
<dbReference type="PANTHER" id="PTHR30344:SF1">
    <property type="entry name" value="6-PHOSPHOGLUCONOLACTONASE"/>
    <property type="match status" value="1"/>
</dbReference>
<reference evidence="3" key="1">
    <citation type="submission" date="2022-11" db="EMBL/GenBank/DDBJ databases">
        <title>Robbsia betulipollinis sp. nov., isolated from pollen of birch (Betula pendula).</title>
        <authorList>
            <person name="Shi H."/>
            <person name="Ambika Manirajan B."/>
            <person name="Ratering S."/>
            <person name="Geissler-Plaum R."/>
            <person name="Schnell S."/>
        </authorList>
    </citation>
    <scope>NUCLEOTIDE SEQUENCE</scope>
    <source>
        <strain evidence="3">Bb-Pol-6</strain>
    </source>
</reference>